<keyword evidence="2" id="KW-1185">Reference proteome</keyword>
<organism evidence="1 2">
    <name type="scientific">Fulvimonas soli</name>
    <dbReference type="NCBI Taxonomy" id="155197"/>
    <lineage>
        <taxon>Bacteria</taxon>
        <taxon>Pseudomonadati</taxon>
        <taxon>Pseudomonadota</taxon>
        <taxon>Gammaproteobacteria</taxon>
        <taxon>Lysobacterales</taxon>
        <taxon>Rhodanobacteraceae</taxon>
        <taxon>Fulvimonas</taxon>
    </lineage>
</organism>
<dbReference type="InterPro" id="IPR036249">
    <property type="entry name" value="Thioredoxin-like_sf"/>
</dbReference>
<evidence type="ECO:0000313" key="2">
    <source>
        <dbReference type="Proteomes" id="UP000245812"/>
    </source>
</evidence>
<name>A0A316I2Z7_9GAMM</name>
<dbReference type="RefSeq" id="WP_139942826.1">
    <property type="nucleotide sequence ID" value="NZ_MSZV01000018.1"/>
</dbReference>
<sequence>MPPSTWQLAEAAEGVVMGGTPGAKPSIQIIFDANCPYCARLYALLRQEARGIAVRWVPIAYFREDSARLAAAILHAGDPRAALDANFRQYDFHAHHGGYRVPAGATQGLQASNLALQRQWRNWGGYTPMYLVRDSHGATLLTGGAAPDIVRSVLGRAAGPLKSYGGESPTEGRK</sequence>
<dbReference type="OrthoDB" id="5298214at2"/>
<dbReference type="Proteomes" id="UP000245812">
    <property type="component" value="Unassembled WGS sequence"/>
</dbReference>
<proteinExistence type="predicted"/>
<gene>
    <name evidence="1" type="ORF">C7456_107137</name>
</gene>
<protein>
    <submittedName>
        <fullName evidence="1">Thioredoxin-like protein</fullName>
    </submittedName>
</protein>
<comment type="caution">
    <text evidence="1">The sequence shown here is derived from an EMBL/GenBank/DDBJ whole genome shotgun (WGS) entry which is preliminary data.</text>
</comment>
<dbReference type="EMBL" id="QGHC01000007">
    <property type="protein sequence ID" value="PWK86746.1"/>
    <property type="molecule type" value="Genomic_DNA"/>
</dbReference>
<dbReference type="SUPFAM" id="SSF52833">
    <property type="entry name" value="Thioredoxin-like"/>
    <property type="match status" value="1"/>
</dbReference>
<dbReference type="AlphaFoldDB" id="A0A316I2Z7"/>
<evidence type="ECO:0000313" key="1">
    <source>
        <dbReference type="EMBL" id="PWK86746.1"/>
    </source>
</evidence>
<reference evidence="1 2" key="1">
    <citation type="submission" date="2018-05" db="EMBL/GenBank/DDBJ databases">
        <title>Genomic Encyclopedia of Type Strains, Phase IV (KMG-IV): sequencing the most valuable type-strain genomes for metagenomic binning, comparative biology and taxonomic classification.</title>
        <authorList>
            <person name="Goeker M."/>
        </authorList>
    </citation>
    <scope>NUCLEOTIDE SEQUENCE [LARGE SCALE GENOMIC DNA]</scope>
    <source>
        <strain evidence="1 2">DSM 14263</strain>
    </source>
</reference>
<accession>A0A316I2Z7</accession>
<dbReference type="Gene3D" id="3.40.30.10">
    <property type="entry name" value="Glutaredoxin"/>
    <property type="match status" value="1"/>
</dbReference>